<evidence type="ECO:0000256" key="7">
    <source>
        <dbReference type="ARBA" id="ARBA00023239"/>
    </source>
</evidence>
<feature type="non-terminal residue" evidence="11">
    <location>
        <position position="1"/>
    </location>
</feature>
<evidence type="ECO:0000313" key="11">
    <source>
        <dbReference type="EMBL" id="KKK92632.1"/>
    </source>
</evidence>
<gene>
    <name evidence="11" type="ORF">LCGC14_2701010</name>
</gene>
<dbReference type="InterPro" id="IPR017926">
    <property type="entry name" value="GATASE"/>
</dbReference>
<keyword evidence="5" id="KW-0315">Glutamine amidotransferase</keyword>
<keyword evidence="3" id="KW-0028">Amino-acid biosynthesis</keyword>
<evidence type="ECO:0000256" key="6">
    <source>
        <dbReference type="ARBA" id="ARBA00023102"/>
    </source>
</evidence>
<keyword evidence="7" id="KW-0456">Lyase</keyword>
<dbReference type="SUPFAM" id="SSF52317">
    <property type="entry name" value="Class I glutamine amidotransferase-like"/>
    <property type="match status" value="1"/>
</dbReference>
<feature type="domain" description="Glutamine amidotransferase" evidence="10">
    <location>
        <begin position="2"/>
        <end position="56"/>
    </location>
</feature>
<dbReference type="EMBL" id="LAZR01048131">
    <property type="protein sequence ID" value="KKK92632.1"/>
    <property type="molecule type" value="Genomic_DNA"/>
</dbReference>
<comment type="pathway">
    <text evidence="1">Amino-acid biosynthesis; L-histidine biosynthesis; L-histidine from 5-phospho-alpha-D-ribose 1-diphosphate: step 5/9.</text>
</comment>
<accession>A0A0F8ZFQ5</accession>
<dbReference type="GO" id="GO:0004359">
    <property type="term" value="F:glutaminase activity"/>
    <property type="evidence" value="ECO:0007669"/>
    <property type="project" value="UniProtKB-EC"/>
</dbReference>
<evidence type="ECO:0000256" key="9">
    <source>
        <dbReference type="ARBA" id="ARBA00049534"/>
    </source>
</evidence>
<dbReference type="UniPathway" id="UPA00031">
    <property type="reaction ID" value="UER00010"/>
</dbReference>
<comment type="catalytic activity">
    <reaction evidence="8">
        <text>5-[(5-phospho-1-deoxy-D-ribulos-1-ylimino)methylamino]-1-(5-phospho-beta-D-ribosyl)imidazole-4-carboxamide + L-glutamine = D-erythro-1-(imidazol-4-yl)glycerol 3-phosphate + 5-amino-1-(5-phospho-beta-D-ribosyl)imidazole-4-carboxamide + L-glutamate + H(+)</text>
        <dbReference type="Rhea" id="RHEA:24793"/>
        <dbReference type="ChEBI" id="CHEBI:15378"/>
        <dbReference type="ChEBI" id="CHEBI:29985"/>
        <dbReference type="ChEBI" id="CHEBI:58278"/>
        <dbReference type="ChEBI" id="CHEBI:58359"/>
        <dbReference type="ChEBI" id="CHEBI:58475"/>
        <dbReference type="ChEBI" id="CHEBI:58525"/>
        <dbReference type="EC" id="4.3.2.10"/>
    </reaction>
</comment>
<evidence type="ECO:0000256" key="2">
    <source>
        <dbReference type="ARBA" id="ARBA00011152"/>
    </source>
</evidence>
<dbReference type="Gene3D" id="3.40.50.880">
    <property type="match status" value="1"/>
</dbReference>
<keyword evidence="6" id="KW-0368">Histidine biosynthesis</keyword>
<dbReference type="PANTHER" id="PTHR42701">
    <property type="entry name" value="IMIDAZOLE GLYCEROL PHOSPHATE SYNTHASE SUBUNIT HISH"/>
    <property type="match status" value="1"/>
</dbReference>
<comment type="subunit">
    <text evidence="2">Heterodimer of HisH and HisF.</text>
</comment>
<organism evidence="11">
    <name type="scientific">marine sediment metagenome</name>
    <dbReference type="NCBI Taxonomy" id="412755"/>
    <lineage>
        <taxon>unclassified sequences</taxon>
        <taxon>metagenomes</taxon>
        <taxon>ecological metagenomes</taxon>
    </lineage>
</organism>
<evidence type="ECO:0000259" key="10">
    <source>
        <dbReference type="Pfam" id="PF00117"/>
    </source>
</evidence>
<comment type="catalytic activity">
    <reaction evidence="9">
        <text>L-glutamine + H2O = L-glutamate + NH4(+)</text>
        <dbReference type="Rhea" id="RHEA:15889"/>
        <dbReference type="ChEBI" id="CHEBI:15377"/>
        <dbReference type="ChEBI" id="CHEBI:28938"/>
        <dbReference type="ChEBI" id="CHEBI:29985"/>
        <dbReference type="ChEBI" id="CHEBI:58359"/>
        <dbReference type="EC" id="3.5.1.2"/>
    </reaction>
</comment>
<evidence type="ECO:0000256" key="8">
    <source>
        <dbReference type="ARBA" id="ARBA00047838"/>
    </source>
</evidence>
<comment type="caution">
    <text evidence="11">The sequence shown here is derived from an EMBL/GenBank/DDBJ whole genome shotgun (WGS) entry which is preliminary data.</text>
</comment>
<evidence type="ECO:0000256" key="5">
    <source>
        <dbReference type="ARBA" id="ARBA00022962"/>
    </source>
</evidence>
<dbReference type="Pfam" id="PF00117">
    <property type="entry name" value="GATase"/>
    <property type="match status" value="1"/>
</dbReference>
<evidence type="ECO:0000256" key="4">
    <source>
        <dbReference type="ARBA" id="ARBA00022801"/>
    </source>
</evidence>
<dbReference type="GO" id="GO:0000105">
    <property type="term" value="P:L-histidine biosynthetic process"/>
    <property type="evidence" value="ECO:0007669"/>
    <property type="project" value="UniProtKB-UniPathway"/>
</dbReference>
<keyword evidence="4" id="KW-0378">Hydrolase</keyword>
<dbReference type="GO" id="GO:0000107">
    <property type="term" value="F:imidazoleglycerol-phosphate synthase activity"/>
    <property type="evidence" value="ECO:0007669"/>
    <property type="project" value="TreeGrafter"/>
</dbReference>
<dbReference type="PANTHER" id="PTHR42701:SF1">
    <property type="entry name" value="IMIDAZOLE GLYCEROL PHOSPHATE SYNTHASE SUBUNIT HISH"/>
    <property type="match status" value="1"/>
</dbReference>
<sequence length="59" mass="6740">YFAHSYHVVPMDTEVIAATTDYGYEFVSAVWKDNLFATQFHPEKSQAVGLRLLSNFVNL</sequence>
<evidence type="ECO:0000256" key="1">
    <source>
        <dbReference type="ARBA" id="ARBA00005091"/>
    </source>
</evidence>
<name>A0A0F8ZFQ5_9ZZZZ</name>
<dbReference type="InterPro" id="IPR029062">
    <property type="entry name" value="Class_I_gatase-like"/>
</dbReference>
<evidence type="ECO:0000256" key="3">
    <source>
        <dbReference type="ARBA" id="ARBA00022605"/>
    </source>
</evidence>
<reference evidence="11" key="1">
    <citation type="journal article" date="2015" name="Nature">
        <title>Complex archaea that bridge the gap between prokaryotes and eukaryotes.</title>
        <authorList>
            <person name="Spang A."/>
            <person name="Saw J.H."/>
            <person name="Jorgensen S.L."/>
            <person name="Zaremba-Niedzwiedzka K."/>
            <person name="Martijn J."/>
            <person name="Lind A.E."/>
            <person name="van Eijk R."/>
            <person name="Schleper C."/>
            <person name="Guy L."/>
            <person name="Ettema T.J."/>
        </authorList>
    </citation>
    <scope>NUCLEOTIDE SEQUENCE</scope>
</reference>
<dbReference type="PROSITE" id="PS51273">
    <property type="entry name" value="GATASE_TYPE_1"/>
    <property type="match status" value="1"/>
</dbReference>
<dbReference type="AlphaFoldDB" id="A0A0F8ZFQ5"/>
<protein>
    <recommendedName>
        <fullName evidence="10">Glutamine amidotransferase domain-containing protein</fullName>
    </recommendedName>
</protein>
<dbReference type="GO" id="GO:0016829">
    <property type="term" value="F:lyase activity"/>
    <property type="evidence" value="ECO:0007669"/>
    <property type="project" value="UniProtKB-KW"/>
</dbReference>
<proteinExistence type="predicted"/>
<dbReference type="InterPro" id="IPR010139">
    <property type="entry name" value="Imidazole-glycPsynth_HisH"/>
</dbReference>